<evidence type="ECO:0000256" key="2">
    <source>
        <dbReference type="ARBA" id="ARBA00022801"/>
    </source>
</evidence>
<organism evidence="4 5">
    <name type="scientific">Verticillium longisporum</name>
    <name type="common">Verticillium dahliae var. longisporum</name>
    <dbReference type="NCBI Taxonomy" id="100787"/>
    <lineage>
        <taxon>Eukaryota</taxon>
        <taxon>Fungi</taxon>
        <taxon>Dikarya</taxon>
        <taxon>Ascomycota</taxon>
        <taxon>Pezizomycotina</taxon>
        <taxon>Sordariomycetes</taxon>
        <taxon>Hypocreomycetidae</taxon>
        <taxon>Glomerellales</taxon>
        <taxon>Plectosphaerellaceae</taxon>
        <taxon>Verticillium</taxon>
    </lineage>
</organism>
<protein>
    <recommendedName>
        <fullName evidence="6">Helicase C-terminal domain-containing protein</fullName>
    </recommendedName>
</protein>
<evidence type="ECO:0000256" key="3">
    <source>
        <dbReference type="ARBA" id="ARBA00022840"/>
    </source>
</evidence>
<dbReference type="GO" id="GO:0005634">
    <property type="term" value="C:nucleus"/>
    <property type="evidence" value="ECO:0007669"/>
    <property type="project" value="TreeGrafter"/>
</dbReference>
<dbReference type="AlphaFoldDB" id="A0A0G4KTT7"/>
<dbReference type="InterPro" id="IPR050628">
    <property type="entry name" value="SNF2_RAD54_helicase_TF"/>
</dbReference>
<reference evidence="4 5" key="1">
    <citation type="submission" date="2015-05" db="EMBL/GenBank/DDBJ databases">
        <authorList>
            <person name="Wang D.B."/>
            <person name="Wang M."/>
        </authorList>
    </citation>
    <scope>NUCLEOTIDE SEQUENCE [LARGE SCALE GENOMIC DNA]</scope>
    <source>
        <strain evidence="4">VL1</strain>
    </source>
</reference>
<dbReference type="PANTHER" id="PTHR45626:SF16">
    <property type="entry name" value="ATP-DEPENDENT HELICASE ULS1"/>
    <property type="match status" value="1"/>
</dbReference>
<evidence type="ECO:0000313" key="5">
    <source>
        <dbReference type="Proteomes" id="UP000044602"/>
    </source>
</evidence>
<sequence length="131" mass="14531">MSVFSLCKAPYKSLPQSAARGDRLGCGRLLCGRLRCASAWTVGVEVKSNKPDVALQEDRQISAQLQAVDRVHRIGQQNEVKVYRILVKDSVEDRIMEIQTRKREAIDAALDGKASKGMGLSMADLRHLFGF</sequence>
<feature type="non-terminal residue" evidence="4">
    <location>
        <position position="131"/>
    </location>
</feature>
<dbReference type="InterPro" id="IPR027417">
    <property type="entry name" value="P-loop_NTPase"/>
</dbReference>
<dbReference type="GO" id="GO:0016787">
    <property type="term" value="F:hydrolase activity"/>
    <property type="evidence" value="ECO:0007669"/>
    <property type="project" value="UniProtKB-KW"/>
</dbReference>
<evidence type="ECO:0008006" key="6">
    <source>
        <dbReference type="Google" id="ProtNLM"/>
    </source>
</evidence>
<keyword evidence="1" id="KW-0547">Nucleotide-binding</keyword>
<evidence type="ECO:0000313" key="4">
    <source>
        <dbReference type="EMBL" id="CRK13157.1"/>
    </source>
</evidence>
<dbReference type="Gene3D" id="3.40.50.300">
    <property type="entry name" value="P-loop containing nucleotide triphosphate hydrolases"/>
    <property type="match status" value="1"/>
</dbReference>
<gene>
    <name evidence="4" type="ORF">BN1708_002516</name>
</gene>
<dbReference type="STRING" id="100787.A0A0G4KTT7"/>
<keyword evidence="5" id="KW-1185">Reference proteome</keyword>
<evidence type="ECO:0000256" key="1">
    <source>
        <dbReference type="ARBA" id="ARBA00022741"/>
    </source>
</evidence>
<keyword evidence="3" id="KW-0067">ATP-binding</keyword>
<keyword evidence="2" id="KW-0378">Hydrolase</keyword>
<dbReference type="GO" id="GO:0000724">
    <property type="term" value="P:double-strand break repair via homologous recombination"/>
    <property type="evidence" value="ECO:0007669"/>
    <property type="project" value="TreeGrafter"/>
</dbReference>
<dbReference type="PANTHER" id="PTHR45626">
    <property type="entry name" value="TRANSCRIPTION TERMINATION FACTOR 2-RELATED"/>
    <property type="match status" value="1"/>
</dbReference>
<proteinExistence type="predicted"/>
<dbReference type="EMBL" id="CVQH01004446">
    <property type="protein sequence ID" value="CRK13157.1"/>
    <property type="molecule type" value="Genomic_DNA"/>
</dbReference>
<accession>A0A0G4KTT7</accession>
<dbReference type="GO" id="GO:0005524">
    <property type="term" value="F:ATP binding"/>
    <property type="evidence" value="ECO:0007669"/>
    <property type="project" value="UniProtKB-KW"/>
</dbReference>
<name>A0A0G4KTT7_VERLO</name>
<dbReference type="GO" id="GO:0008094">
    <property type="term" value="F:ATP-dependent activity, acting on DNA"/>
    <property type="evidence" value="ECO:0007669"/>
    <property type="project" value="TreeGrafter"/>
</dbReference>
<dbReference type="SUPFAM" id="SSF52540">
    <property type="entry name" value="P-loop containing nucleoside triphosphate hydrolases"/>
    <property type="match status" value="1"/>
</dbReference>
<dbReference type="Proteomes" id="UP000044602">
    <property type="component" value="Unassembled WGS sequence"/>
</dbReference>
<dbReference type="GO" id="GO:0005737">
    <property type="term" value="C:cytoplasm"/>
    <property type="evidence" value="ECO:0007669"/>
    <property type="project" value="TreeGrafter"/>
</dbReference>